<organism evidence="2 3">
    <name type="scientific">Anoxybacteroides voinovskiense</name>
    <dbReference type="NCBI Taxonomy" id="230470"/>
    <lineage>
        <taxon>Bacteria</taxon>
        <taxon>Bacillati</taxon>
        <taxon>Bacillota</taxon>
        <taxon>Bacilli</taxon>
        <taxon>Bacillales</taxon>
        <taxon>Anoxybacillaceae</taxon>
        <taxon>Anoxybacteroides</taxon>
    </lineage>
</organism>
<proteinExistence type="predicted"/>
<dbReference type="EMBL" id="JACIDE010000026">
    <property type="protein sequence ID" value="MBB4075208.1"/>
    <property type="molecule type" value="Genomic_DNA"/>
</dbReference>
<evidence type="ECO:0000256" key="1">
    <source>
        <dbReference type="SAM" id="Coils"/>
    </source>
</evidence>
<evidence type="ECO:0000313" key="3">
    <source>
        <dbReference type="Proteomes" id="UP000559598"/>
    </source>
</evidence>
<dbReference type="RefSeq" id="WP_183185714.1">
    <property type="nucleotide sequence ID" value="NZ_BMNP01000026.1"/>
</dbReference>
<reference evidence="2 3" key="1">
    <citation type="submission" date="2020-08" db="EMBL/GenBank/DDBJ databases">
        <title>Genomic Encyclopedia of Type Strains, Phase IV (KMG-IV): sequencing the most valuable type-strain genomes for metagenomic binning, comparative biology and taxonomic classification.</title>
        <authorList>
            <person name="Goeker M."/>
        </authorList>
    </citation>
    <scope>NUCLEOTIDE SEQUENCE [LARGE SCALE GENOMIC DNA]</scope>
    <source>
        <strain evidence="2 3">DSM 17075</strain>
    </source>
</reference>
<keyword evidence="3" id="KW-1185">Reference proteome</keyword>
<dbReference type="AlphaFoldDB" id="A0A840DZ01"/>
<sequence>MYIKIYNVFTQFNHEQKINANELYLYSYLYTLQTYENKVYTNIDLLTQLIPFNSKKSQNIKKIKEILDSLKCKHIIQFNDVSSNNEILIIQFQNIDGGYEPITYEKFRSFSDVYDYYIYVCVARTKEKMVEYSISQWETLLELSRPQTVAKLRMVIDKGIICKREGKYTDEEARNGQKKQEKNVYYIPVKEKDVAKQVTTSQKEIVQTVQENNNTKVKENQCQTETRQHNWYEHGSTLDEYDFYVYMTTNDEKLKKAAEKRIRALEKSEKGKYIVEQLKKSAEHRVKDEKQKAEKENMKHMKNAVRMKNSDIVEVDEKNIDRIDVNDVESIFYSTNEYLDDEMKMSSFQPVVNENGKHVHENRSDMICRGWEMYVEHVKTGAMMTYEKGIEIKNQVFDEFFPPQIDDREEETEWQRKARDENRKKVLESFSFAKLKQKDDEDDWSWLDELS</sequence>
<comment type="caution">
    <text evidence="2">The sequence shown here is derived from an EMBL/GenBank/DDBJ whole genome shotgun (WGS) entry which is preliminary data.</text>
</comment>
<gene>
    <name evidence="2" type="ORF">GGR02_003025</name>
</gene>
<evidence type="ECO:0000313" key="2">
    <source>
        <dbReference type="EMBL" id="MBB4075208.1"/>
    </source>
</evidence>
<name>A0A840DZ01_9BACL</name>
<keyword evidence="1" id="KW-0175">Coiled coil</keyword>
<protein>
    <submittedName>
        <fullName evidence="2">Uncharacterized protein</fullName>
    </submittedName>
</protein>
<accession>A0A840DZ01</accession>
<dbReference type="Proteomes" id="UP000559598">
    <property type="component" value="Unassembled WGS sequence"/>
</dbReference>
<feature type="coiled-coil region" evidence="1">
    <location>
        <begin position="279"/>
        <end position="310"/>
    </location>
</feature>